<evidence type="ECO:0000313" key="2">
    <source>
        <dbReference type="Proteomes" id="UP001162164"/>
    </source>
</evidence>
<evidence type="ECO:0000313" key="1">
    <source>
        <dbReference type="EMBL" id="KAJ8975405.1"/>
    </source>
</evidence>
<proteinExistence type="predicted"/>
<reference evidence="1" key="1">
    <citation type="journal article" date="2023" name="Insect Mol. Biol.">
        <title>Genome sequencing provides insights into the evolution of gene families encoding plant cell wall-degrading enzymes in longhorned beetles.</title>
        <authorList>
            <person name="Shin N.R."/>
            <person name="Okamura Y."/>
            <person name="Kirsch R."/>
            <person name="Pauchet Y."/>
        </authorList>
    </citation>
    <scope>NUCLEOTIDE SEQUENCE</scope>
    <source>
        <strain evidence="1">MMC_N1</strain>
    </source>
</reference>
<dbReference type="Proteomes" id="UP001162164">
    <property type="component" value="Unassembled WGS sequence"/>
</dbReference>
<keyword evidence="2" id="KW-1185">Reference proteome</keyword>
<sequence length="61" mass="6375">MGSSNRININGEISISTSHGHISVNIKRSPSSLSPNCTDSSTVDLLIDSPRSSHLLPSISG</sequence>
<gene>
    <name evidence="1" type="ORF">NQ317_018676</name>
</gene>
<dbReference type="EMBL" id="JAPWTJ010000830">
    <property type="protein sequence ID" value="KAJ8975405.1"/>
    <property type="molecule type" value="Genomic_DNA"/>
</dbReference>
<accession>A0ABQ9JBT3</accession>
<protein>
    <submittedName>
        <fullName evidence="1">Uncharacterized protein</fullName>
    </submittedName>
</protein>
<comment type="caution">
    <text evidence="1">The sequence shown here is derived from an EMBL/GenBank/DDBJ whole genome shotgun (WGS) entry which is preliminary data.</text>
</comment>
<name>A0ABQ9JBT3_9CUCU</name>
<organism evidence="1 2">
    <name type="scientific">Molorchus minor</name>
    <dbReference type="NCBI Taxonomy" id="1323400"/>
    <lineage>
        <taxon>Eukaryota</taxon>
        <taxon>Metazoa</taxon>
        <taxon>Ecdysozoa</taxon>
        <taxon>Arthropoda</taxon>
        <taxon>Hexapoda</taxon>
        <taxon>Insecta</taxon>
        <taxon>Pterygota</taxon>
        <taxon>Neoptera</taxon>
        <taxon>Endopterygota</taxon>
        <taxon>Coleoptera</taxon>
        <taxon>Polyphaga</taxon>
        <taxon>Cucujiformia</taxon>
        <taxon>Chrysomeloidea</taxon>
        <taxon>Cerambycidae</taxon>
        <taxon>Lamiinae</taxon>
        <taxon>Monochamini</taxon>
        <taxon>Molorchus</taxon>
    </lineage>
</organism>